<protein>
    <submittedName>
        <fullName evidence="1">Uncharacterized protein</fullName>
    </submittedName>
</protein>
<sequence length="48" mass="5514">MLFPQHIFPRPAIYTLIFTIPPICLHRRNKLASDRSAPASWGAPWLVI</sequence>
<accession>R7QHR8</accession>
<dbReference type="KEGG" id="ccp:CHC_T00000536001"/>
<reference evidence="2" key="1">
    <citation type="journal article" date="2013" name="Proc. Natl. Acad. Sci. U.S.A.">
        <title>Genome structure and metabolic features in the red seaweed Chondrus crispus shed light on evolution of the Archaeplastida.</title>
        <authorList>
            <person name="Collen J."/>
            <person name="Porcel B."/>
            <person name="Carre W."/>
            <person name="Ball S.G."/>
            <person name="Chaparro C."/>
            <person name="Tonon T."/>
            <person name="Barbeyron T."/>
            <person name="Michel G."/>
            <person name="Noel B."/>
            <person name="Valentin K."/>
            <person name="Elias M."/>
            <person name="Artiguenave F."/>
            <person name="Arun A."/>
            <person name="Aury J.M."/>
            <person name="Barbosa-Neto J.F."/>
            <person name="Bothwell J.H."/>
            <person name="Bouget F.Y."/>
            <person name="Brillet L."/>
            <person name="Cabello-Hurtado F."/>
            <person name="Capella-Gutierrez S."/>
            <person name="Charrier B."/>
            <person name="Cladiere L."/>
            <person name="Cock J.M."/>
            <person name="Coelho S.M."/>
            <person name="Colleoni C."/>
            <person name="Czjzek M."/>
            <person name="Da Silva C."/>
            <person name="Delage L."/>
            <person name="Denoeud F."/>
            <person name="Deschamps P."/>
            <person name="Dittami S.M."/>
            <person name="Gabaldon T."/>
            <person name="Gachon C.M."/>
            <person name="Groisillier A."/>
            <person name="Herve C."/>
            <person name="Jabbari K."/>
            <person name="Katinka M."/>
            <person name="Kloareg B."/>
            <person name="Kowalczyk N."/>
            <person name="Labadie K."/>
            <person name="Leblanc C."/>
            <person name="Lopez P.J."/>
            <person name="McLachlan D.H."/>
            <person name="Meslet-Cladiere L."/>
            <person name="Moustafa A."/>
            <person name="Nehr Z."/>
            <person name="Nyvall Collen P."/>
            <person name="Panaud O."/>
            <person name="Partensky F."/>
            <person name="Poulain J."/>
            <person name="Rensing S.A."/>
            <person name="Rousvoal S."/>
            <person name="Samson G."/>
            <person name="Symeonidi A."/>
            <person name="Weissenbach J."/>
            <person name="Zambounis A."/>
            <person name="Wincker P."/>
            <person name="Boyen C."/>
        </authorList>
    </citation>
    <scope>NUCLEOTIDE SEQUENCE [LARGE SCALE GENOMIC DNA]</scope>
    <source>
        <strain evidence="2">cv. Stackhouse</strain>
    </source>
</reference>
<dbReference type="EMBL" id="HG001895">
    <property type="protein sequence ID" value="CDF38052.1"/>
    <property type="molecule type" value="Genomic_DNA"/>
</dbReference>
<dbReference type="Gramene" id="CDF38052">
    <property type="protein sequence ID" value="CDF38052"/>
    <property type="gene ID" value="CHC_T00000536001"/>
</dbReference>
<dbReference type="RefSeq" id="XP_005717921.1">
    <property type="nucleotide sequence ID" value="XM_005717864.1"/>
</dbReference>
<keyword evidence="2" id="KW-1185">Reference proteome</keyword>
<name>R7QHR8_CHOCR</name>
<dbReference type="Proteomes" id="UP000012073">
    <property type="component" value="Unassembled WGS sequence"/>
</dbReference>
<gene>
    <name evidence="1" type="ORF">CHC_T00000536001</name>
</gene>
<dbReference type="GeneID" id="17325640"/>
<evidence type="ECO:0000313" key="2">
    <source>
        <dbReference type="Proteomes" id="UP000012073"/>
    </source>
</evidence>
<proteinExistence type="predicted"/>
<dbReference type="AlphaFoldDB" id="R7QHR8"/>
<organism evidence="1 2">
    <name type="scientific">Chondrus crispus</name>
    <name type="common">Carrageen Irish moss</name>
    <name type="synonym">Polymorpha crispa</name>
    <dbReference type="NCBI Taxonomy" id="2769"/>
    <lineage>
        <taxon>Eukaryota</taxon>
        <taxon>Rhodophyta</taxon>
        <taxon>Florideophyceae</taxon>
        <taxon>Rhodymeniophycidae</taxon>
        <taxon>Gigartinales</taxon>
        <taxon>Gigartinaceae</taxon>
        <taxon>Chondrus</taxon>
    </lineage>
</organism>
<evidence type="ECO:0000313" key="1">
    <source>
        <dbReference type="EMBL" id="CDF38052.1"/>
    </source>
</evidence>